<accession>A0A6B2JT25</accession>
<gene>
    <name evidence="5" type="ORF">GZA08_09350</name>
</gene>
<sequence>MNTELDIDPSFIDKSLPVPVGRQLYGLMSYQLSHFDLPKGTKLPSVRRLASTLGIAQVTVAQVYAELRDAGLVEMRKGSGAYTRLALPQESDHGVTALRTDIDLLLSKAERKGVSPMSLVAMVNAQAQLRRSRPGLSVIFVGVFPGPGEDYVRELSPLLSPRDRISLVTLDQLRMEEETRRACVEADVVVTFVHRETEVEHLVPDANVYGLRFIPSDATRAALARLDPRARVAAITQLQDYIAIMKPSVQRYAPHVSDIRVSWSQAPDLDALIAGSDAVIYASGADHVLRRVRPGVPCFEYRHSADPAALEAEFLPYLAELRERQKAALKLVSGGPTSSDN</sequence>
<evidence type="ECO:0000313" key="6">
    <source>
        <dbReference type="Proteomes" id="UP000474757"/>
    </source>
</evidence>
<dbReference type="SMART" id="SM00345">
    <property type="entry name" value="HTH_GNTR"/>
    <property type="match status" value="1"/>
</dbReference>
<dbReference type="PANTHER" id="PTHR38445:SF9">
    <property type="entry name" value="HTH-TYPE TRANSCRIPTIONAL REPRESSOR YTRA"/>
    <property type="match status" value="1"/>
</dbReference>
<dbReference type="PROSITE" id="PS50949">
    <property type="entry name" value="HTH_GNTR"/>
    <property type="match status" value="1"/>
</dbReference>
<evidence type="ECO:0000256" key="2">
    <source>
        <dbReference type="ARBA" id="ARBA00023125"/>
    </source>
</evidence>
<dbReference type="SUPFAM" id="SSF46785">
    <property type="entry name" value="Winged helix' DNA-binding domain"/>
    <property type="match status" value="1"/>
</dbReference>
<keyword evidence="2" id="KW-0238">DNA-binding</keyword>
<dbReference type="GO" id="GO:0003677">
    <property type="term" value="F:DNA binding"/>
    <property type="evidence" value="ECO:0007669"/>
    <property type="project" value="UniProtKB-KW"/>
</dbReference>
<proteinExistence type="predicted"/>
<dbReference type="AlphaFoldDB" id="A0A6B2JT25"/>
<reference evidence="5 6" key="1">
    <citation type="submission" date="2020-02" db="EMBL/GenBank/DDBJ databases">
        <title>Pseudoroseicyclus tamarix, sp. nov., isolated from offshore sediment of a Tamarix chinensis forest.</title>
        <authorList>
            <person name="Gai Y."/>
        </authorList>
    </citation>
    <scope>NUCLEOTIDE SEQUENCE [LARGE SCALE GENOMIC DNA]</scope>
    <source>
        <strain evidence="5 6">CLL3-39</strain>
    </source>
</reference>
<evidence type="ECO:0000256" key="3">
    <source>
        <dbReference type="ARBA" id="ARBA00023163"/>
    </source>
</evidence>
<name>A0A6B2JT25_9RHOB</name>
<organism evidence="5 6">
    <name type="scientific">Pseudoroseicyclus tamaricis</name>
    <dbReference type="NCBI Taxonomy" id="2705421"/>
    <lineage>
        <taxon>Bacteria</taxon>
        <taxon>Pseudomonadati</taxon>
        <taxon>Pseudomonadota</taxon>
        <taxon>Alphaproteobacteria</taxon>
        <taxon>Rhodobacterales</taxon>
        <taxon>Paracoccaceae</taxon>
        <taxon>Pseudoroseicyclus</taxon>
    </lineage>
</organism>
<keyword evidence="1" id="KW-0805">Transcription regulation</keyword>
<dbReference type="InterPro" id="IPR036388">
    <property type="entry name" value="WH-like_DNA-bd_sf"/>
</dbReference>
<dbReference type="PANTHER" id="PTHR38445">
    <property type="entry name" value="HTH-TYPE TRANSCRIPTIONAL REPRESSOR YTRA"/>
    <property type="match status" value="1"/>
</dbReference>
<feature type="domain" description="HTH gntR-type" evidence="4">
    <location>
        <begin position="18"/>
        <end position="86"/>
    </location>
</feature>
<evidence type="ECO:0000256" key="1">
    <source>
        <dbReference type="ARBA" id="ARBA00023015"/>
    </source>
</evidence>
<dbReference type="EMBL" id="JAAGAB010000002">
    <property type="protein sequence ID" value="NDV01170.1"/>
    <property type="molecule type" value="Genomic_DNA"/>
</dbReference>
<comment type="caution">
    <text evidence="5">The sequence shown here is derived from an EMBL/GenBank/DDBJ whole genome shotgun (WGS) entry which is preliminary data.</text>
</comment>
<dbReference type="Gene3D" id="1.10.10.10">
    <property type="entry name" value="Winged helix-like DNA-binding domain superfamily/Winged helix DNA-binding domain"/>
    <property type="match status" value="1"/>
</dbReference>
<evidence type="ECO:0000259" key="4">
    <source>
        <dbReference type="PROSITE" id="PS50949"/>
    </source>
</evidence>
<dbReference type="InterPro" id="IPR036390">
    <property type="entry name" value="WH_DNA-bd_sf"/>
</dbReference>
<evidence type="ECO:0000313" key="5">
    <source>
        <dbReference type="EMBL" id="NDV01170.1"/>
    </source>
</evidence>
<dbReference type="Pfam" id="PF00392">
    <property type="entry name" value="GntR"/>
    <property type="match status" value="1"/>
</dbReference>
<keyword evidence="6" id="KW-1185">Reference proteome</keyword>
<keyword evidence="3" id="KW-0804">Transcription</keyword>
<dbReference type="RefSeq" id="WP_163892601.1">
    <property type="nucleotide sequence ID" value="NZ_JAAFYS010000002.1"/>
</dbReference>
<dbReference type="InterPro" id="IPR000524">
    <property type="entry name" value="Tscrpt_reg_HTH_GntR"/>
</dbReference>
<protein>
    <submittedName>
        <fullName evidence="5">GntR family transcriptional regulator</fullName>
    </submittedName>
</protein>
<dbReference type="Proteomes" id="UP000474757">
    <property type="component" value="Unassembled WGS sequence"/>
</dbReference>
<dbReference type="GO" id="GO:0003700">
    <property type="term" value="F:DNA-binding transcription factor activity"/>
    <property type="evidence" value="ECO:0007669"/>
    <property type="project" value="InterPro"/>
</dbReference>